<evidence type="ECO:0000313" key="3">
    <source>
        <dbReference type="Proteomes" id="UP000784294"/>
    </source>
</evidence>
<evidence type="ECO:0000313" key="2">
    <source>
        <dbReference type="EMBL" id="VEL43622.1"/>
    </source>
</evidence>
<keyword evidence="3" id="KW-1185">Reference proteome</keyword>
<dbReference type="EMBL" id="CAAALY010283335">
    <property type="protein sequence ID" value="VEL43622.1"/>
    <property type="molecule type" value="Genomic_DNA"/>
</dbReference>
<feature type="region of interest" description="Disordered" evidence="1">
    <location>
        <begin position="1"/>
        <end position="28"/>
    </location>
</feature>
<comment type="caution">
    <text evidence="2">The sequence shown here is derived from an EMBL/GenBank/DDBJ whole genome shotgun (WGS) entry which is preliminary data.</text>
</comment>
<proteinExistence type="predicted"/>
<feature type="compositionally biased region" description="Polar residues" evidence="1">
    <location>
        <begin position="8"/>
        <end position="21"/>
    </location>
</feature>
<protein>
    <submittedName>
        <fullName evidence="2">Uncharacterized protein</fullName>
    </submittedName>
</protein>
<sequence length="161" mass="17938">MERLFRSTVKSPRSSPETSGIESIPEGASDYSNLPSCGEWNCRMPADARPLCPNYGPVFPNDEVNQKNDLTCLASYQQMASSREVTGSLDQTVGLFPFAWSKEPPGKGFTTKSGTVRSDSVADVVAEVKRHRSNGTHCFSRFNSHSIGLTRREQLRKRHER</sequence>
<dbReference type="AlphaFoldDB" id="A0A3S5CVR0"/>
<reference evidence="2" key="1">
    <citation type="submission" date="2018-11" db="EMBL/GenBank/DDBJ databases">
        <authorList>
            <consortium name="Pathogen Informatics"/>
        </authorList>
    </citation>
    <scope>NUCLEOTIDE SEQUENCE</scope>
</reference>
<accession>A0A3S5CVR0</accession>
<name>A0A3S5CVR0_9PLAT</name>
<gene>
    <name evidence="2" type="ORF">PXEA_LOCUS37062</name>
</gene>
<evidence type="ECO:0000256" key="1">
    <source>
        <dbReference type="SAM" id="MobiDB-lite"/>
    </source>
</evidence>
<dbReference type="Proteomes" id="UP000784294">
    <property type="component" value="Unassembled WGS sequence"/>
</dbReference>
<organism evidence="2 3">
    <name type="scientific">Protopolystoma xenopodis</name>
    <dbReference type="NCBI Taxonomy" id="117903"/>
    <lineage>
        <taxon>Eukaryota</taxon>
        <taxon>Metazoa</taxon>
        <taxon>Spiralia</taxon>
        <taxon>Lophotrochozoa</taxon>
        <taxon>Platyhelminthes</taxon>
        <taxon>Monogenea</taxon>
        <taxon>Polyopisthocotylea</taxon>
        <taxon>Polystomatidea</taxon>
        <taxon>Polystomatidae</taxon>
        <taxon>Protopolystoma</taxon>
    </lineage>
</organism>